<keyword evidence="6" id="KW-1185">Reference proteome</keyword>
<evidence type="ECO:0000313" key="4">
    <source>
        <dbReference type="EMBL" id="RAM01649.1"/>
    </source>
</evidence>
<sequence length="381" mass="41735">MPDTIKISTIIGARPQFIKAATVSRAISVHNAAIPRSVSGPLLHETIIHTGQHFDANMSEVFFRELEIPAPDYNLGIGGGSHGRNTGRMIEAIEDVLLKETPDWVLVYGDTDSTLAGALAAAKLHIPVAHVEAGLRSYNRAMPEEINRILTDQLSTILFCPTRTAEANLAKEGFPHRLSSDTVQQICNVGDVMYDAALFYAVKAEKHSRIMQTLGLTPKGFVLATIHRAENTDYPERLAAIMAALEQIAKEIPVVLPLHPRTRKCLENMGGACNDPQNSPVRFVDPVGYLDMVMLEKNARVIITDSGGVQKEAYFHGVPCVTVREETEWVELVEAGVNVLAGSDTQHVVQAFQQLINKFFVTDMLYGNGNSAEKIVDILNT</sequence>
<gene>
    <name evidence="4" type="ORF">DO021_12795</name>
    <name evidence="3" type="ORF">EYB58_14860</name>
</gene>
<dbReference type="NCBIfam" id="TIGR00236">
    <property type="entry name" value="wecB"/>
    <property type="match status" value="1"/>
</dbReference>
<keyword evidence="1 4" id="KW-0413">Isomerase</keyword>
<evidence type="ECO:0000256" key="1">
    <source>
        <dbReference type="RuleBase" id="RU003513"/>
    </source>
</evidence>
<reference evidence="3 6" key="2">
    <citation type="submission" date="2019-02" db="EMBL/GenBank/DDBJ databases">
        <title>Complete genome sequence of Desulfobacter hydrogenophilus AcRS1.</title>
        <authorList>
            <person name="Marietou A."/>
            <person name="Lund M.B."/>
            <person name="Marshall I.P.G."/>
            <person name="Schreiber L."/>
            <person name="Jorgensen B."/>
        </authorList>
    </citation>
    <scope>NUCLEOTIDE SEQUENCE [LARGE SCALE GENOMIC DNA]</scope>
    <source>
        <strain evidence="3 6">AcRS1</strain>
    </source>
</reference>
<dbReference type="InterPro" id="IPR003331">
    <property type="entry name" value="UDP_GlcNAc_Epimerase_2_dom"/>
</dbReference>
<dbReference type="GO" id="GO:0008761">
    <property type="term" value="F:UDP-N-acetylglucosamine 2-epimerase activity"/>
    <property type="evidence" value="ECO:0007669"/>
    <property type="project" value="UniProtKB-EC"/>
</dbReference>
<dbReference type="Pfam" id="PF02350">
    <property type="entry name" value="Epimerase_2"/>
    <property type="match status" value="1"/>
</dbReference>
<evidence type="ECO:0000313" key="6">
    <source>
        <dbReference type="Proteomes" id="UP000293902"/>
    </source>
</evidence>
<comment type="similarity">
    <text evidence="1">Belongs to the UDP-N-acetylglucosamine 2-epimerase family.</text>
</comment>
<dbReference type="PANTHER" id="PTHR43174">
    <property type="entry name" value="UDP-N-ACETYLGLUCOSAMINE 2-EPIMERASE"/>
    <property type="match status" value="1"/>
</dbReference>
<accession>A0A328FBH6</accession>
<dbReference type="EMBL" id="QLNI01000024">
    <property type="protein sequence ID" value="RAM01649.1"/>
    <property type="molecule type" value="Genomic_DNA"/>
</dbReference>
<evidence type="ECO:0000259" key="2">
    <source>
        <dbReference type="Pfam" id="PF02350"/>
    </source>
</evidence>
<dbReference type="OrthoDB" id="9803238at2"/>
<protein>
    <submittedName>
        <fullName evidence="4">UDP-N-acetylglucosamine 2-epimerase (Non-hydrolyzing)</fullName>
        <ecNumber evidence="4">5.1.3.14</ecNumber>
    </submittedName>
</protein>
<dbReference type="CDD" id="cd03786">
    <property type="entry name" value="GTB_UDP-GlcNAc_2-Epimerase"/>
    <property type="match status" value="1"/>
</dbReference>
<dbReference type="AlphaFoldDB" id="A0A328FBH6"/>
<dbReference type="RefSeq" id="WP_111957270.1">
    <property type="nucleotide sequence ID" value="NZ_CP036313.1"/>
</dbReference>
<proteinExistence type="inferred from homology"/>
<feature type="domain" description="UDP-N-acetylglucosamine 2-epimerase" evidence="2">
    <location>
        <begin position="43"/>
        <end position="379"/>
    </location>
</feature>
<dbReference type="Gene3D" id="3.40.50.2000">
    <property type="entry name" value="Glycogen Phosphorylase B"/>
    <property type="match status" value="2"/>
</dbReference>
<evidence type="ECO:0000313" key="5">
    <source>
        <dbReference type="Proteomes" id="UP000248798"/>
    </source>
</evidence>
<dbReference type="Proteomes" id="UP000293902">
    <property type="component" value="Chromosome"/>
</dbReference>
<dbReference type="Proteomes" id="UP000248798">
    <property type="component" value="Unassembled WGS sequence"/>
</dbReference>
<organism evidence="4 5">
    <name type="scientific">Desulfobacter hydrogenophilus</name>
    <dbReference type="NCBI Taxonomy" id="2291"/>
    <lineage>
        <taxon>Bacteria</taxon>
        <taxon>Pseudomonadati</taxon>
        <taxon>Thermodesulfobacteriota</taxon>
        <taxon>Desulfobacteria</taxon>
        <taxon>Desulfobacterales</taxon>
        <taxon>Desulfobacteraceae</taxon>
        <taxon>Desulfobacter</taxon>
    </lineage>
</organism>
<dbReference type="SUPFAM" id="SSF53756">
    <property type="entry name" value="UDP-Glycosyltransferase/glycogen phosphorylase"/>
    <property type="match status" value="1"/>
</dbReference>
<reference evidence="4 5" key="1">
    <citation type="submission" date="2018-06" db="EMBL/GenBank/DDBJ databases">
        <title>Complete Genome Sequence of Desulfobacter hydrogenophilus (DSM3380).</title>
        <authorList>
            <person name="Marietou A."/>
            <person name="Schreiber L."/>
            <person name="Marshall I."/>
            <person name="Jorgensen B."/>
        </authorList>
    </citation>
    <scope>NUCLEOTIDE SEQUENCE [LARGE SCALE GENOMIC DNA]</scope>
    <source>
        <strain evidence="4 5">DSM 3380</strain>
    </source>
</reference>
<dbReference type="PANTHER" id="PTHR43174:SF1">
    <property type="entry name" value="UDP-N-ACETYLGLUCOSAMINE 2-EPIMERASE"/>
    <property type="match status" value="1"/>
</dbReference>
<dbReference type="InterPro" id="IPR029767">
    <property type="entry name" value="WecB-like"/>
</dbReference>
<evidence type="ECO:0000313" key="3">
    <source>
        <dbReference type="EMBL" id="QBH14088.1"/>
    </source>
</evidence>
<dbReference type="EC" id="5.1.3.14" evidence="4"/>
<dbReference type="EMBL" id="CP036313">
    <property type="protein sequence ID" value="QBH14088.1"/>
    <property type="molecule type" value="Genomic_DNA"/>
</dbReference>
<name>A0A328FBH6_9BACT</name>